<evidence type="ECO:0000259" key="2">
    <source>
        <dbReference type="Pfam" id="PF08486"/>
    </source>
</evidence>
<gene>
    <name evidence="3" type="ORF">NJ959_07305</name>
</gene>
<dbReference type="Pfam" id="PF08486">
    <property type="entry name" value="SpoIID"/>
    <property type="match status" value="1"/>
</dbReference>
<keyword evidence="1" id="KW-0732">Signal</keyword>
<organism evidence="3 4">
    <name type="scientific">Limnofasciculus baicalensis BBK-W-15</name>
    <dbReference type="NCBI Taxonomy" id="2699891"/>
    <lineage>
        <taxon>Bacteria</taxon>
        <taxon>Bacillati</taxon>
        <taxon>Cyanobacteriota</taxon>
        <taxon>Cyanophyceae</taxon>
        <taxon>Coleofasciculales</taxon>
        <taxon>Coleofasciculaceae</taxon>
        <taxon>Limnofasciculus</taxon>
        <taxon>Limnofasciculus baicalensis</taxon>
    </lineage>
</organism>
<sequence length="559" mass="62529">MTNDKQQITNNKQQITNTFWIALCFSLVVGSSASGATVKNVELKVGIIQRFGNEATDQLTLEATSGDILTLKFLAGNMEPKTVQANSVKVEMAMQQLPKPIVEERLVLSDRATFETAEDDAARWKARGVEVEIVQPERWQVWAKRNVYPTPLVRRLLLQNLNAQGEKNVRLETQVLPGAKRVSFSIDGYRYTRGWLEISAGKNLIQVSQGADNKNPRLYGGSLRIQPNAYGSYTLVNQVPIETYLRGVVPHEIGPAAPYAAVEAQTILARTYALRNLRRFVADNYEICADTHCQVYKGLTGTVARADQAIAATNGMVLTYNNELVDALYAATSGGVISPFSDTWNGAERPYLKAAIDSPNPVWNLSQKSLADEKNFREFINLKEGFNESGRELFRWRRENNLEQITADLQRYLTRTQNPLANFTKIVRMQVVERSPAGRILTLKVQTDKGVVELRKNEVRSAFTPPISTLFYLEPIYDEAKTLTGYAFVGGGMGHGVGLSQYGSYNLAKLGWSGEKILSFYYPGAQIKPLDDSIVFWRQPAQEVKAQPSILDRLFKRSN</sequence>
<dbReference type="InterPro" id="IPR013486">
    <property type="entry name" value="SpoIID/LytB"/>
</dbReference>
<dbReference type="Proteomes" id="UP001204953">
    <property type="component" value="Unassembled WGS sequence"/>
</dbReference>
<evidence type="ECO:0000313" key="3">
    <source>
        <dbReference type="EMBL" id="MCP2728281.1"/>
    </source>
</evidence>
<comment type="caution">
    <text evidence="3">The sequence shown here is derived from an EMBL/GenBank/DDBJ whole genome shotgun (WGS) entry which is preliminary data.</text>
</comment>
<dbReference type="InterPro" id="IPR013693">
    <property type="entry name" value="SpoIID/LytB_N"/>
</dbReference>
<accession>A0AAE3KM15</accession>
<dbReference type="NCBIfam" id="TIGR02669">
    <property type="entry name" value="SpoIID_LytB"/>
    <property type="match status" value="1"/>
</dbReference>
<dbReference type="RefSeq" id="WP_254011080.1">
    <property type="nucleotide sequence ID" value="NZ_JAMZMM010000047.1"/>
</dbReference>
<dbReference type="EMBL" id="JAMZMM010000047">
    <property type="protein sequence ID" value="MCP2728281.1"/>
    <property type="molecule type" value="Genomic_DNA"/>
</dbReference>
<dbReference type="PANTHER" id="PTHR30032">
    <property type="entry name" value="N-ACETYLMURAMOYL-L-ALANINE AMIDASE-RELATED"/>
    <property type="match status" value="1"/>
</dbReference>
<dbReference type="InterPro" id="IPR051922">
    <property type="entry name" value="Bact_Sporulation_Assoc"/>
</dbReference>
<dbReference type="PANTHER" id="PTHR30032:SF4">
    <property type="entry name" value="AMIDASE ENHANCER"/>
    <property type="match status" value="1"/>
</dbReference>
<dbReference type="GO" id="GO:0030435">
    <property type="term" value="P:sporulation resulting in formation of a cellular spore"/>
    <property type="evidence" value="ECO:0007669"/>
    <property type="project" value="InterPro"/>
</dbReference>
<feature type="signal peptide" evidence="1">
    <location>
        <begin position="1"/>
        <end position="35"/>
    </location>
</feature>
<dbReference type="AlphaFoldDB" id="A0AAE3KM15"/>
<name>A0AAE3KM15_9CYAN</name>
<evidence type="ECO:0000256" key="1">
    <source>
        <dbReference type="SAM" id="SignalP"/>
    </source>
</evidence>
<dbReference type="GO" id="GO:0030288">
    <property type="term" value="C:outer membrane-bounded periplasmic space"/>
    <property type="evidence" value="ECO:0007669"/>
    <property type="project" value="TreeGrafter"/>
</dbReference>
<feature type="domain" description="Sporulation stage II protein D amidase enhancer LytB N-terminal" evidence="2">
    <location>
        <begin position="231"/>
        <end position="320"/>
    </location>
</feature>
<evidence type="ECO:0000313" key="4">
    <source>
        <dbReference type="Proteomes" id="UP001204953"/>
    </source>
</evidence>
<keyword evidence="4" id="KW-1185">Reference proteome</keyword>
<protein>
    <submittedName>
        <fullName evidence="3">SpoIID/LytB domain-containing protein</fullName>
    </submittedName>
</protein>
<feature type="chain" id="PRO_5041946390" evidence="1">
    <location>
        <begin position="36"/>
        <end position="559"/>
    </location>
</feature>
<reference evidence="3" key="1">
    <citation type="submission" date="2022-06" db="EMBL/GenBank/DDBJ databases">
        <title>New cyanobacteria of genus Symplocastrum in benthos of Lake Baikal.</title>
        <authorList>
            <person name="Sorokovikova E."/>
            <person name="Tikhonova I."/>
            <person name="Krasnopeev A."/>
            <person name="Evseev P."/>
            <person name="Gladkikh A."/>
            <person name="Belykh O."/>
        </authorList>
    </citation>
    <scope>NUCLEOTIDE SEQUENCE</scope>
    <source>
        <strain evidence="3">BBK-W-15</strain>
    </source>
</reference>
<proteinExistence type="predicted"/>